<dbReference type="Proteomes" id="UP000254773">
    <property type="component" value="Unassembled WGS sequence"/>
</dbReference>
<feature type="transmembrane region" description="Helical" evidence="1">
    <location>
        <begin position="54"/>
        <end position="75"/>
    </location>
</feature>
<feature type="transmembrane region" description="Helical" evidence="1">
    <location>
        <begin position="15"/>
        <end position="42"/>
    </location>
</feature>
<proteinExistence type="predicted"/>
<accession>A0A379QAK4</accession>
<reference evidence="2 3" key="1">
    <citation type="submission" date="2018-06" db="EMBL/GenBank/DDBJ databases">
        <authorList>
            <consortium name="Pathogen Informatics"/>
            <person name="Doyle S."/>
        </authorList>
    </citation>
    <scope>NUCLEOTIDE SEQUENCE [LARGE SCALE GENOMIC DNA]</scope>
    <source>
        <strain evidence="2 3">NCTC9854</strain>
    </source>
</reference>
<protein>
    <submittedName>
        <fullName evidence="2">Uncharacterized protein</fullName>
    </submittedName>
</protein>
<keyword evidence="1" id="KW-0472">Membrane</keyword>
<evidence type="ECO:0000256" key="1">
    <source>
        <dbReference type="SAM" id="Phobius"/>
    </source>
</evidence>
<evidence type="ECO:0000313" key="3">
    <source>
        <dbReference type="Proteomes" id="UP000254773"/>
    </source>
</evidence>
<keyword evidence="1" id="KW-0812">Transmembrane</keyword>
<sequence>MSVASIFKKEHKVNVLFFILSYISTVFFLSVIIVGIVAFINYTKHNFLMFDMMFVLKTVKMLSIGGFFAFIWSAFCISNDKKKCINMASNLIKQYNNYRPGLEPENKEKMGKLKEVLEEIDMNRNLYGLMSDLIVNDFDTRVRGINVKEVNYYLSCEMKYRTGEKDNFEIKFSAINGGDPVLKYISCLTQ</sequence>
<dbReference type="EMBL" id="UGWI01000001">
    <property type="protein sequence ID" value="SUF39113.1"/>
    <property type="molecule type" value="Genomic_DNA"/>
</dbReference>
<organism evidence="2 3">
    <name type="scientific">Salmonella enterica</name>
    <name type="common">Salmonella choleraesuis</name>
    <dbReference type="NCBI Taxonomy" id="28901"/>
    <lineage>
        <taxon>Bacteria</taxon>
        <taxon>Pseudomonadati</taxon>
        <taxon>Pseudomonadota</taxon>
        <taxon>Gammaproteobacteria</taxon>
        <taxon>Enterobacterales</taxon>
        <taxon>Enterobacteriaceae</taxon>
        <taxon>Salmonella</taxon>
    </lineage>
</organism>
<name>A0A379QAK4_SALER</name>
<gene>
    <name evidence="2" type="ORF">NCTC9854_03462</name>
</gene>
<keyword evidence="1" id="KW-1133">Transmembrane helix</keyword>
<dbReference type="AlphaFoldDB" id="A0A379QAK4"/>
<evidence type="ECO:0000313" key="2">
    <source>
        <dbReference type="EMBL" id="SUF39113.1"/>
    </source>
</evidence>